<name>A0AAW3W532_CLOBE</name>
<evidence type="ECO:0000313" key="9">
    <source>
        <dbReference type="Proteomes" id="UP001194098"/>
    </source>
</evidence>
<dbReference type="GO" id="GO:0006096">
    <property type="term" value="P:glycolytic process"/>
    <property type="evidence" value="ECO:0007669"/>
    <property type="project" value="UniProtKB-UniRule"/>
</dbReference>
<keyword evidence="5 7" id="KW-0456">Lyase</keyword>
<comment type="similarity">
    <text evidence="3 7">Belongs to the class I fructose-bisphosphate aldolase family.</text>
</comment>
<proteinExistence type="inferred from homology"/>
<comment type="caution">
    <text evidence="8">The sequence shown here is derived from an EMBL/GenBank/DDBJ whole genome shotgun (WGS) entry which is preliminary data.</text>
</comment>
<dbReference type="HAMAP" id="MF_00729">
    <property type="entry name" value="FBP_aldolase_1"/>
    <property type="match status" value="1"/>
</dbReference>
<evidence type="ECO:0000256" key="5">
    <source>
        <dbReference type="ARBA" id="ARBA00023239"/>
    </source>
</evidence>
<dbReference type="RefSeq" id="WP_077867763.1">
    <property type="nucleotide sequence ID" value="NZ_BKAK01000021.1"/>
</dbReference>
<organism evidence="8 9">
    <name type="scientific">Clostridium beijerinckii</name>
    <name type="common">Clostridium MP</name>
    <dbReference type="NCBI Taxonomy" id="1520"/>
    <lineage>
        <taxon>Bacteria</taxon>
        <taxon>Bacillati</taxon>
        <taxon>Bacillota</taxon>
        <taxon>Clostridia</taxon>
        <taxon>Eubacteriales</taxon>
        <taxon>Clostridiaceae</taxon>
        <taxon>Clostridium</taxon>
    </lineage>
</organism>
<dbReference type="AlphaFoldDB" id="A0AAW3W532"/>
<reference evidence="8" key="2">
    <citation type="journal article" date="2022" name="Nat. Biotechnol.">
        <title>Carbon-negative production of acetone and isopropanol by gas fermentation at industrial pilot scale.</title>
        <authorList>
            <person name="Liew F.E."/>
            <person name="Nogle R."/>
            <person name="Abdalla T."/>
            <person name="Rasor B.J."/>
            <person name="Canter C."/>
            <person name="Jensen R.O."/>
            <person name="Wang L."/>
            <person name="Strutz J."/>
            <person name="Chirania P."/>
            <person name="De Tissera S."/>
            <person name="Mueller A.P."/>
            <person name="Ruan Z."/>
            <person name="Gao A."/>
            <person name="Tran L."/>
            <person name="Engle N.L."/>
            <person name="Bromley J.C."/>
            <person name="Daniell J."/>
            <person name="Conrado R."/>
            <person name="Tschaplinski T.J."/>
            <person name="Giannone R.J."/>
            <person name="Hettich R.L."/>
            <person name="Karim A.S."/>
            <person name="Simpson S.D."/>
            <person name="Brown S.D."/>
            <person name="Leang C."/>
            <person name="Jewett M.C."/>
            <person name="Kopke M."/>
        </authorList>
    </citation>
    <scope>NUCLEOTIDE SEQUENCE</scope>
    <source>
        <strain evidence="8">DJ015</strain>
    </source>
</reference>
<evidence type="ECO:0000256" key="2">
    <source>
        <dbReference type="ARBA" id="ARBA00004714"/>
    </source>
</evidence>
<evidence type="ECO:0000256" key="4">
    <source>
        <dbReference type="ARBA" id="ARBA00023152"/>
    </source>
</evidence>
<dbReference type="Pfam" id="PF00274">
    <property type="entry name" value="Glycolytic"/>
    <property type="match status" value="1"/>
</dbReference>
<dbReference type="GeneID" id="66345967"/>
<dbReference type="PANTHER" id="PTHR11627">
    <property type="entry name" value="FRUCTOSE-BISPHOSPHATE ALDOLASE"/>
    <property type="match status" value="1"/>
</dbReference>
<gene>
    <name evidence="7" type="primary">fda</name>
    <name evidence="8" type="ORF">HGI39_03670</name>
</gene>
<dbReference type="InterPro" id="IPR023014">
    <property type="entry name" value="FBA_I_Gram+-type"/>
</dbReference>
<protein>
    <recommendedName>
        <fullName evidence="7">Fructose-bisphosphate aldolase class 1</fullName>
        <ecNumber evidence="7">4.1.2.13</ecNumber>
    </recommendedName>
    <alternativeName>
        <fullName evidence="7">Fructose-bisphosphate aldolase class I</fullName>
        <shortName evidence="7">FBP aldolase</shortName>
    </alternativeName>
</protein>
<dbReference type="Gene3D" id="3.20.20.70">
    <property type="entry name" value="Aldolase class I"/>
    <property type="match status" value="1"/>
</dbReference>
<dbReference type="InterPro" id="IPR000741">
    <property type="entry name" value="FBA_I"/>
</dbReference>
<evidence type="ECO:0000256" key="6">
    <source>
        <dbReference type="ARBA" id="ARBA00023270"/>
    </source>
</evidence>
<evidence type="ECO:0000256" key="3">
    <source>
        <dbReference type="ARBA" id="ARBA00010387"/>
    </source>
</evidence>
<evidence type="ECO:0000313" key="8">
    <source>
        <dbReference type="EMBL" id="MBC2473821.1"/>
    </source>
</evidence>
<dbReference type="GO" id="GO:0004332">
    <property type="term" value="F:fructose-bisphosphate aldolase activity"/>
    <property type="evidence" value="ECO:0007669"/>
    <property type="project" value="UniProtKB-UniRule"/>
</dbReference>
<dbReference type="NCBIfam" id="NF003784">
    <property type="entry name" value="PRK05377.1"/>
    <property type="match status" value="1"/>
</dbReference>
<feature type="active site" description="Proton acceptor" evidence="7">
    <location>
        <position position="176"/>
    </location>
</feature>
<feature type="active site" description="Schiff-base intermediate with dihydroxyacetone-P" evidence="7">
    <location>
        <position position="213"/>
    </location>
</feature>
<dbReference type="EMBL" id="JABAGV010000006">
    <property type="protein sequence ID" value="MBC2473821.1"/>
    <property type="molecule type" value="Genomic_DNA"/>
</dbReference>
<dbReference type="SUPFAM" id="SSF51569">
    <property type="entry name" value="Aldolase"/>
    <property type="match status" value="1"/>
</dbReference>
<comment type="catalytic activity">
    <reaction evidence="1 7">
        <text>beta-D-fructose 1,6-bisphosphate = D-glyceraldehyde 3-phosphate + dihydroxyacetone phosphate</text>
        <dbReference type="Rhea" id="RHEA:14729"/>
        <dbReference type="ChEBI" id="CHEBI:32966"/>
        <dbReference type="ChEBI" id="CHEBI:57642"/>
        <dbReference type="ChEBI" id="CHEBI:59776"/>
        <dbReference type="EC" id="4.1.2.13"/>
    </reaction>
</comment>
<dbReference type="EC" id="4.1.2.13" evidence="7"/>
<sequence>MNENQMNRIHTGKGFIAALDQSGGSTPKALLEYGIKENSYSNEEEMFDQVHEMRKRIIKSPAFTSEYILGAILFEDTMYRTIDNQYTPDYLWKEKNIVPFLKVDKGLTEIENGVQLMKPISNLDDLLKQAVEKNIFGTKMRSVIKEANAKGIKMVVDQQFEIGKQIVEAGLVPIIEPEVDIHSTDKEESEKLLKLEILEQLSKLDKETKVMLKLSIPTQDNFYIDLIDEPHVVRVVALSGGYSQAEANERLGRNNGLIASFSRALSQGLTAQQTEEEFNATILKSIKEIYEASVK</sequence>
<evidence type="ECO:0000256" key="1">
    <source>
        <dbReference type="ARBA" id="ARBA00000441"/>
    </source>
</evidence>
<dbReference type="Proteomes" id="UP001194098">
    <property type="component" value="Unassembled WGS sequence"/>
</dbReference>
<evidence type="ECO:0000256" key="7">
    <source>
        <dbReference type="HAMAP-Rule" id="MF_00729"/>
    </source>
</evidence>
<dbReference type="InterPro" id="IPR013785">
    <property type="entry name" value="Aldolase_TIM"/>
</dbReference>
<reference evidence="8" key="1">
    <citation type="submission" date="2020-04" db="EMBL/GenBank/DDBJ databases">
        <authorList>
            <person name="Brown S."/>
        </authorList>
    </citation>
    <scope>NUCLEOTIDE SEQUENCE</scope>
    <source>
        <strain evidence="8">DJ015</strain>
    </source>
</reference>
<keyword evidence="4 7" id="KW-0324">Glycolysis</keyword>
<keyword evidence="6 7" id="KW-0704">Schiff base</keyword>
<comment type="pathway">
    <text evidence="2 7">Carbohydrate degradation; glycolysis; D-glyceraldehyde 3-phosphate and glycerone phosphate from D-glucose: step 4/4.</text>
</comment>
<accession>A0AAW3W532</accession>